<evidence type="ECO:0000256" key="8">
    <source>
        <dbReference type="ARBA" id="ARBA00023136"/>
    </source>
</evidence>
<comment type="subcellular location">
    <subcellularLocation>
        <location evidence="1">Cell inner membrane</location>
        <topology evidence="1">Single-pass membrane protein</topology>
    </subcellularLocation>
</comment>
<dbReference type="AlphaFoldDB" id="G9X1C9"/>
<dbReference type="RefSeq" id="WP_009526389.1">
    <property type="nucleotide sequence ID" value="NZ_JH414572.1"/>
</dbReference>
<proteinExistence type="inferred from homology"/>
<dbReference type="PANTHER" id="PTHR30386">
    <property type="entry name" value="MEMBRANE FUSION SUBUNIT OF EMRAB-TOLC MULTIDRUG EFFLUX PUMP"/>
    <property type="match status" value="1"/>
</dbReference>
<evidence type="ECO:0000256" key="7">
    <source>
        <dbReference type="ARBA" id="ARBA00022989"/>
    </source>
</evidence>
<gene>
    <name evidence="13" type="ORF">HMPREF9629_02173</name>
</gene>
<dbReference type="EMBL" id="AFZE01000029">
    <property type="protein sequence ID" value="EHL14498.1"/>
    <property type="molecule type" value="Genomic_DNA"/>
</dbReference>
<evidence type="ECO:0000313" key="14">
    <source>
        <dbReference type="Proteomes" id="UP000006437"/>
    </source>
</evidence>
<dbReference type="PRINTS" id="PR01490">
    <property type="entry name" value="RTXTOXIND"/>
</dbReference>
<keyword evidence="4" id="KW-1003">Cell membrane</keyword>
<keyword evidence="8 10" id="KW-0472">Membrane</keyword>
<comment type="similarity">
    <text evidence="2">Belongs to the membrane fusion protein (MFP) (TC 8.A.1) family.</text>
</comment>
<feature type="coiled-coil region" evidence="9">
    <location>
        <begin position="264"/>
        <end position="352"/>
    </location>
</feature>
<dbReference type="PROSITE" id="PS00543">
    <property type="entry name" value="HLYD_FAMILY"/>
    <property type="match status" value="1"/>
</dbReference>
<organism evidence="13 14">
    <name type="scientific">Peptoanaerobacter stomatis</name>
    <dbReference type="NCBI Taxonomy" id="796937"/>
    <lineage>
        <taxon>Bacteria</taxon>
        <taxon>Bacillati</taxon>
        <taxon>Bacillota</taxon>
        <taxon>Clostridia</taxon>
        <taxon>Peptostreptococcales</taxon>
        <taxon>Filifactoraceae</taxon>
        <taxon>Peptoanaerobacter</taxon>
    </lineage>
</organism>
<keyword evidence="9" id="KW-0175">Coiled coil</keyword>
<evidence type="ECO:0000256" key="3">
    <source>
        <dbReference type="ARBA" id="ARBA00022448"/>
    </source>
</evidence>
<feature type="domain" description="Multidrug resistance protein MdtA-like barrel-sandwich hybrid" evidence="11">
    <location>
        <begin position="84"/>
        <end position="397"/>
    </location>
</feature>
<evidence type="ECO:0000256" key="4">
    <source>
        <dbReference type="ARBA" id="ARBA00022475"/>
    </source>
</evidence>
<dbReference type="InterPro" id="IPR050739">
    <property type="entry name" value="MFP"/>
</dbReference>
<evidence type="ECO:0000256" key="10">
    <source>
        <dbReference type="SAM" id="Phobius"/>
    </source>
</evidence>
<feature type="transmembrane region" description="Helical" evidence="10">
    <location>
        <begin position="40"/>
        <end position="57"/>
    </location>
</feature>
<dbReference type="InterPro" id="IPR058982">
    <property type="entry name" value="Beta-barrel_AprE"/>
</dbReference>
<evidence type="ECO:0000256" key="6">
    <source>
        <dbReference type="ARBA" id="ARBA00022692"/>
    </source>
</evidence>
<evidence type="ECO:0000259" key="12">
    <source>
        <dbReference type="Pfam" id="PF26002"/>
    </source>
</evidence>
<name>G9X1C9_9FIRM</name>
<evidence type="ECO:0000256" key="1">
    <source>
        <dbReference type="ARBA" id="ARBA00004377"/>
    </source>
</evidence>
<dbReference type="BioCyc" id="EBAC796937-HMP:GMGH-2201-MONOMER"/>
<sequence>MLDKIREKYKEKQDEKLQYEFLPSALEIVENPPSPLGTKIITGIFLIILTAIIYASISKVDMVAVARGKIIPNGRVKVIQVLEEGIITGIYVDEGEKVNKGQLLIDLDKTLKQVDEQTINNNLNILKVENIILQDYLDKKDIRQIQEKIQNFDLDEDIKTSLNKLILSKRENFDTQKSFLNLTIEGSKNSIELAKEQLNKLELENNILNKDKENIQDIQNNTTVEENELETLKNKIQIAINDEQTYKNLYEEGAVSKQEYIDKLNTLNLLKKQEDTQKAKMKNEKTNIDIKYKQTNDNIELNKNQINQQKIQIEKLEIQLNQSQEKLNNLEKEDLLQTLNQILEKQKQIKEQESLRDKTKQSLNYQSIKSPVNGTVSSLAVNTIGGVVSPSQSIMSIVPENTELIIEAMVQNKDIGFIHENQEVNIKIDTFSFQKYGVISGKVEKISPDAYEDEKYGLVYKIKVKLNKDTIKVEDKDVKLSSGMGVTVEIKTGKRRVIEFLIEPLVKYIDEAFKIR</sequence>
<keyword evidence="3" id="KW-0813">Transport</keyword>
<keyword evidence="5" id="KW-0997">Cell inner membrane</keyword>
<evidence type="ECO:0008006" key="15">
    <source>
        <dbReference type="Google" id="ProtNLM"/>
    </source>
</evidence>
<feature type="coiled-coil region" evidence="9">
    <location>
        <begin position="184"/>
        <end position="235"/>
    </location>
</feature>
<feature type="domain" description="AprE-like beta-barrel" evidence="12">
    <location>
        <begin position="404"/>
        <end position="493"/>
    </location>
</feature>
<evidence type="ECO:0000259" key="11">
    <source>
        <dbReference type="Pfam" id="PF25917"/>
    </source>
</evidence>
<dbReference type="Gene3D" id="2.40.30.170">
    <property type="match status" value="1"/>
</dbReference>
<dbReference type="Pfam" id="PF26002">
    <property type="entry name" value="Beta-barrel_AprE"/>
    <property type="match status" value="1"/>
</dbReference>
<dbReference type="Pfam" id="PF25917">
    <property type="entry name" value="BSH_RND"/>
    <property type="match status" value="1"/>
</dbReference>
<evidence type="ECO:0000256" key="9">
    <source>
        <dbReference type="SAM" id="Coils"/>
    </source>
</evidence>
<dbReference type="InterPro" id="IPR058625">
    <property type="entry name" value="MdtA-like_BSH"/>
</dbReference>
<keyword evidence="7 10" id="KW-1133">Transmembrane helix</keyword>
<evidence type="ECO:0000256" key="2">
    <source>
        <dbReference type="ARBA" id="ARBA00009477"/>
    </source>
</evidence>
<reference evidence="13 14" key="1">
    <citation type="submission" date="2011-08" db="EMBL/GenBank/DDBJ databases">
        <title>The Genome Sequence of Eubacteriaceae bacterium ACC19a.</title>
        <authorList>
            <consortium name="The Broad Institute Genome Sequencing Platform"/>
            <person name="Earl A."/>
            <person name="Ward D."/>
            <person name="Feldgarden M."/>
            <person name="Gevers D."/>
            <person name="Sizova M."/>
            <person name="Hazen A."/>
            <person name="Epstein S."/>
            <person name="Young S.K."/>
            <person name="Zeng Q."/>
            <person name="Gargeya S."/>
            <person name="Fitzgerald M."/>
            <person name="Haas B."/>
            <person name="Abouelleil A."/>
            <person name="Alvarado L."/>
            <person name="Arachchi H.M."/>
            <person name="Berlin A."/>
            <person name="Brown A."/>
            <person name="Chapman S.B."/>
            <person name="Chen Z."/>
            <person name="Dunbar C."/>
            <person name="Freedman E."/>
            <person name="Gearin G."/>
            <person name="Gellesch M."/>
            <person name="Goldberg J."/>
            <person name="Griggs A."/>
            <person name="Gujja S."/>
            <person name="Heiman D."/>
            <person name="Howarth C."/>
            <person name="Larson L."/>
            <person name="Lui A."/>
            <person name="MacDonald P.J.P."/>
            <person name="Montmayeur A."/>
            <person name="Murphy C."/>
            <person name="Neiman D."/>
            <person name="Pearson M."/>
            <person name="Priest M."/>
            <person name="Roberts A."/>
            <person name="Saif S."/>
            <person name="Shea T."/>
            <person name="Shenoy N."/>
            <person name="Sisk P."/>
            <person name="Stolte C."/>
            <person name="Sykes S."/>
            <person name="Wortman J."/>
            <person name="Nusbaum C."/>
            <person name="Birren B."/>
        </authorList>
    </citation>
    <scope>NUCLEOTIDE SEQUENCE [LARGE SCALE GENOMIC DNA]</scope>
    <source>
        <strain evidence="13 14">ACC19a</strain>
    </source>
</reference>
<dbReference type="NCBIfam" id="TIGR01843">
    <property type="entry name" value="type_I_hlyD"/>
    <property type="match status" value="1"/>
</dbReference>
<comment type="caution">
    <text evidence="13">The sequence shown here is derived from an EMBL/GenBank/DDBJ whole genome shotgun (WGS) entry which is preliminary data.</text>
</comment>
<evidence type="ECO:0000313" key="13">
    <source>
        <dbReference type="EMBL" id="EHL14498.1"/>
    </source>
</evidence>
<dbReference type="GO" id="GO:0005886">
    <property type="term" value="C:plasma membrane"/>
    <property type="evidence" value="ECO:0007669"/>
    <property type="project" value="UniProtKB-SubCell"/>
</dbReference>
<dbReference type="InterPro" id="IPR006144">
    <property type="entry name" value="Secretion_HlyD_CS"/>
</dbReference>
<dbReference type="HOGENOM" id="CLU_023976_0_1_9"/>
<dbReference type="GO" id="GO:0009306">
    <property type="term" value="P:protein secretion"/>
    <property type="evidence" value="ECO:0007669"/>
    <property type="project" value="InterPro"/>
</dbReference>
<evidence type="ECO:0000256" key="5">
    <source>
        <dbReference type="ARBA" id="ARBA00022519"/>
    </source>
</evidence>
<dbReference type="InterPro" id="IPR010129">
    <property type="entry name" value="T1SS_HlyD"/>
</dbReference>
<dbReference type="Proteomes" id="UP000006437">
    <property type="component" value="Unassembled WGS sequence"/>
</dbReference>
<dbReference type="PANTHER" id="PTHR30386:SF27">
    <property type="entry name" value="MEMBRANE FUSION PROTEIN (MFP) FAMILY PROTEIN"/>
    <property type="match status" value="1"/>
</dbReference>
<accession>G9X1C9</accession>
<protein>
    <recommendedName>
        <fullName evidence="15">Membrane fusion protein biotin-lipoyl like domain-containing protein</fullName>
    </recommendedName>
</protein>
<keyword evidence="6 10" id="KW-0812">Transmembrane</keyword>